<organism evidence="7 8">
    <name type="scientific">Paenibacillus selenitireducens</name>
    <dbReference type="NCBI Taxonomy" id="1324314"/>
    <lineage>
        <taxon>Bacteria</taxon>
        <taxon>Bacillati</taxon>
        <taxon>Bacillota</taxon>
        <taxon>Bacilli</taxon>
        <taxon>Bacillales</taxon>
        <taxon>Paenibacillaceae</taxon>
        <taxon>Paenibacillus</taxon>
    </lineage>
</organism>
<keyword evidence="4" id="KW-0564">Palmitate</keyword>
<evidence type="ECO:0000313" key="8">
    <source>
        <dbReference type="Proteomes" id="UP000190188"/>
    </source>
</evidence>
<proteinExistence type="predicted"/>
<gene>
    <name evidence="7" type="ORF">BVG16_31420</name>
</gene>
<evidence type="ECO:0000256" key="6">
    <source>
        <dbReference type="SAM" id="SignalP"/>
    </source>
</evidence>
<dbReference type="InterPro" id="IPR006059">
    <property type="entry name" value="SBP"/>
</dbReference>
<dbReference type="PROSITE" id="PS51257">
    <property type="entry name" value="PROKAR_LIPOPROTEIN"/>
    <property type="match status" value="1"/>
</dbReference>
<dbReference type="InterPro" id="IPR050490">
    <property type="entry name" value="Bact_solute-bd_prot1"/>
</dbReference>
<keyword evidence="3" id="KW-0472">Membrane</keyword>
<dbReference type="Proteomes" id="UP000190188">
    <property type="component" value="Unassembled WGS sequence"/>
</dbReference>
<protein>
    <submittedName>
        <fullName evidence="7">Peptide permease</fullName>
    </submittedName>
</protein>
<evidence type="ECO:0000256" key="3">
    <source>
        <dbReference type="ARBA" id="ARBA00023136"/>
    </source>
</evidence>
<dbReference type="PANTHER" id="PTHR43649:SF33">
    <property type="entry name" value="POLYGALACTURONAN_RHAMNOGALACTURONAN-BINDING PROTEIN YTCQ"/>
    <property type="match status" value="1"/>
</dbReference>
<dbReference type="PANTHER" id="PTHR43649">
    <property type="entry name" value="ARABINOSE-BINDING PROTEIN-RELATED"/>
    <property type="match status" value="1"/>
</dbReference>
<dbReference type="AlphaFoldDB" id="A0A1T2WZC0"/>
<dbReference type="EMBL" id="MSZX01000025">
    <property type="protein sequence ID" value="OPA72968.1"/>
    <property type="molecule type" value="Genomic_DNA"/>
</dbReference>
<evidence type="ECO:0000313" key="7">
    <source>
        <dbReference type="EMBL" id="OPA72968.1"/>
    </source>
</evidence>
<keyword evidence="8" id="KW-1185">Reference proteome</keyword>
<evidence type="ECO:0000256" key="4">
    <source>
        <dbReference type="ARBA" id="ARBA00023139"/>
    </source>
</evidence>
<comment type="caution">
    <text evidence="7">The sequence shown here is derived from an EMBL/GenBank/DDBJ whole genome shotgun (WGS) entry which is preliminary data.</text>
</comment>
<dbReference type="RefSeq" id="WP_078503141.1">
    <property type="nucleotide sequence ID" value="NZ_MSZX01000025.1"/>
</dbReference>
<evidence type="ECO:0000256" key="5">
    <source>
        <dbReference type="ARBA" id="ARBA00023288"/>
    </source>
</evidence>
<keyword evidence="2 6" id="KW-0732">Signal</keyword>
<dbReference type="SUPFAM" id="SSF53850">
    <property type="entry name" value="Periplasmic binding protein-like II"/>
    <property type="match status" value="1"/>
</dbReference>
<evidence type="ECO:0000256" key="1">
    <source>
        <dbReference type="ARBA" id="ARBA00022475"/>
    </source>
</evidence>
<evidence type="ECO:0000256" key="2">
    <source>
        <dbReference type="ARBA" id="ARBA00022729"/>
    </source>
</evidence>
<keyword evidence="1" id="KW-1003">Cell membrane</keyword>
<sequence>MRSKLRFVSTLFVTVFLFSAGCDVPASEKNREEQHKGAGAAKSIGIVISNLGMTFPAGMDENDNRYLNYIEEQTGLDIQITTPPTEVYNEKLDVIMSSGKLPDMLHAYEAVWFGNYAKQGAFQPLDDLIDQYGPHLKEKIPAEAWDRVRYGGKIYAVPSLNEVSGVELMYARKDWLERLGLQPPETLEEYHEVIRAFTQDDPDGNGVDDTIGLALMIDLGRSSPFFGAFGTQLDTWFERDGKLVNGSILPETKKALAYLAGLYEEGLLDREFPLNLQKNLFEKIRDGKVGLFSATWYDTRGPIAANKQKEPKAKWIALPYPTGPDGQKGVYETDMIRGYNVIPASSLSAKEVIQFLDFIASDYKNLKLGFENEIWKWENGRMVTDFRKHDEQLYRGIYQSLVDVPDPVLSKERLDSLGDFHLYDNLEMIRQNVINNEFYGIPTPAMSKYDKKLSELQGIFTNIILGIEPIESFDRYVEQWKREGGDEMTREVNLWFESSERQIVRGNEGE</sequence>
<feature type="signal peptide" evidence="6">
    <location>
        <begin position="1"/>
        <end position="20"/>
    </location>
</feature>
<dbReference type="OrthoDB" id="9787283at2"/>
<dbReference type="Pfam" id="PF01547">
    <property type="entry name" value="SBP_bac_1"/>
    <property type="match status" value="1"/>
</dbReference>
<dbReference type="STRING" id="1324314.BVG16_31420"/>
<dbReference type="CDD" id="cd13580">
    <property type="entry name" value="PBP2_AlgQ_like_1"/>
    <property type="match status" value="1"/>
</dbReference>
<keyword evidence="5" id="KW-0449">Lipoprotein</keyword>
<feature type="chain" id="PRO_5039605624" evidence="6">
    <location>
        <begin position="21"/>
        <end position="510"/>
    </location>
</feature>
<dbReference type="Gene3D" id="3.40.190.10">
    <property type="entry name" value="Periplasmic binding protein-like II"/>
    <property type="match status" value="2"/>
</dbReference>
<name>A0A1T2WZC0_9BACL</name>
<accession>A0A1T2WZC0</accession>
<reference evidence="7 8" key="1">
    <citation type="submission" date="2017-01" db="EMBL/GenBank/DDBJ databases">
        <title>Genome analysis of Paenibacillus selenitrireducens ES3-24.</title>
        <authorList>
            <person name="Xu D."/>
            <person name="Yao R."/>
            <person name="Zheng S."/>
        </authorList>
    </citation>
    <scope>NUCLEOTIDE SEQUENCE [LARGE SCALE GENOMIC DNA]</scope>
    <source>
        <strain evidence="7 8">ES3-24</strain>
    </source>
</reference>